<proteinExistence type="predicted"/>
<comment type="caution">
    <text evidence="2">The sequence shown here is derived from an EMBL/GenBank/DDBJ whole genome shotgun (WGS) entry which is preliminary data.</text>
</comment>
<organism evidence="2 3">
    <name type="scientific">Candidatus Kaiserbacteria bacterium RIFCSPHIGHO2_01_FULL_56_24</name>
    <dbReference type="NCBI Taxonomy" id="1798487"/>
    <lineage>
        <taxon>Bacteria</taxon>
        <taxon>Candidatus Kaiseribacteriota</taxon>
    </lineage>
</organism>
<gene>
    <name evidence="2" type="ORF">A2765_02270</name>
</gene>
<dbReference type="EMBL" id="MFLA01000032">
    <property type="protein sequence ID" value="OGG58530.1"/>
    <property type="molecule type" value="Genomic_DNA"/>
</dbReference>
<evidence type="ECO:0000313" key="3">
    <source>
        <dbReference type="Proteomes" id="UP000176377"/>
    </source>
</evidence>
<feature type="chain" id="PRO_5009523754" evidence="1">
    <location>
        <begin position="24"/>
        <end position="106"/>
    </location>
</feature>
<dbReference type="AlphaFoldDB" id="A0A1F6DB16"/>
<evidence type="ECO:0000313" key="2">
    <source>
        <dbReference type="EMBL" id="OGG58530.1"/>
    </source>
</evidence>
<evidence type="ECO:0000256" key="1">
    <source>
        <dbReference type="SAM" id="SignalP"/>
    </source>
</evidence>
<sequence length="106" mass="11560">MRAVTISFLTALLMLSTPLAAYAFPFGGQITIIKPCYNNAIYVNLSPPRGGAFIWTPATKTYQFGPPRHSGQWLLGLASAPYYCVVSIFPLIVWPGTNIDMMGSSQ</sequence>
<keyword evidence="1" id="KW-0732">Signal</keyword>
<name>A0A1F6DB16_9BACT</name>
<dbReference type="Proteomes" id="UP000176377">
    <property type="component" value="Unassembled WGS sequence"/>
</dbReference>
<protein>
    <submittedName>
        <fullName evidence="2">Uncharacterized protein</fullName>
    </submittedName>
</protein>
<reference evidence="2 3" key="1">
    <citation type="journal article" date="2016" name="Nat. Commun.">
        <title>Thousands of microbial genomes shed light on interconnected biogeochemical processes in an aquifer system.</title>
        <authorList>
            <person name="Anantharaman K."/>
            <person name="Brown C.T."/>
            <person name="Hug L.A."/>
            <person name="Sharon I."/>
            <person name="Castelle C.J."/>
            <person name="Probst A.J."/>
            <person name="Thomas B.C."/>
            <person name="Singh A."/>
            <person name="Wilkins M.J."/>
            <person name="Karaoz U."/>
            <person name="Brodie E.L."/>
            <person name="Williams K.H."/>
            <person name="Hubbard S.S."/>
            <person name="Banfield J.F."/>
        </authorList>
    </citation>
    <scope>NUCLEOTIDE SEQUENCE [LARGE SCALE GENOMIC DNA]</scope>
</reference>
<feature type="signal peptide" evidence="1">
    <location>
        <begin position="1"/>
        <end position="23"/>
    </location>
</feature>
<accession>A0A1F6DB16</accession>